<sequence>MTDEDFDSPPSLLSLAQVIPPNQTRCYAEKPRTRSHGEESSDSEGPRRSPNFNIGLWGIYFRVLSRGKN</sequence>
<name>A0A314Y2M5_PRUYE</name>
<keyword evidence="3" id="KW-1185">Reference proteome</keyword>
<organism evidence="2 3">
    <name type="scientific">Prunus yedoensis var. nudiflora</name>
    <dbReference type="NCBI Taxonomy" id="2094558"/>
    <lineage>
        <taxon>Eukaryota</taxon>
        <taxon>Viridiplantae</taxon>
        <taxon>Streptophyta</taxon>
        <taxon>Embryophyta</taxon>
        <taxon>Tracheophyta</taxon>
        <taxon>Spermatophyta</taxon>
        <taxon>Magnoliopsida</taxon>
        <taxon>eudicotyledons</taxon>
        <taxon>Gunneridae</taxon>
        <taxon>Pentapetalae</taxon>
        <taxon>rosids</taxon>
        <taxon>fabids</taxon>
        <taxon>Rosales</taxon>
        <taxon>Rosaceae</taxon>
        <taxon>Amygdaloideae</taxon>
        <taxon>Amygdaleae</taxon>
        <taxon>Prunus</taxon>
    </lineage>
</organism>
<evidence type="ECO:0000313" key="2">
    <source>
        <dbReference type="EMBL" id="PQQ00533.1"/>
    </source>
</evidence>
<feature type="compositionally biased region" description="Basic and acidic residues" evidence="1">
    <location>
        <begin position="27"/>
        <end position="47"/>
    </location>
</feature>
<dbReference type="AlphaFoldDB" id="A0A314Y2M5"/>
<evidence type="ECO:0000313" key="3">
    <source>
        <dbReference type="Proteomes" id="UP000250321"/>
    </source>
</evidence>
<feature type="region of interest" description="Disordered" evidence="1">
    <location>
        <begin position="1"/>
        <end position="53"/>
    </location>
</feature>
<comment type="caution">
    <text evidence="2">The sequence shown here is derived from an EMBL/GenBank/DDBJ whole genome shotgun (WGS) entry which is preliminary data.</text>
</comment>
<proteinExistence type="predicted"/>
<reference evidence="2 3" key="1">
    <citation type="submission" date="2018-02" db="EMBL/GenBank/DDBJ databases">
        <title>Draft genome of wild Prunus yedoensis var. nudiflora.</title>
        <authorList>
            <person name="Baek S."/>
            <person name="Kim J.-H."/>
            <person name="Choi K."/>
            <person name="Kim G.-B."/>
            <person name="Cho A."/>
            <person name="Jang H."/>
            <person name="Shin C.-H."/>
            <person name="Yu H.-J."/>
            <person name="Mun J.-H."/>
        </authorList>
    </citation>
    <scope>NUCLEOTIDE SEQUENCE [LARGE SCALE GENOMIC DNA]</scope>
    <source>
        <strain evidence="3">cv. Jeju island</strain>
        <tissue evidence="2">Leaf</tissue>
    </source>
</reference>
<protein>
    <submittedName>
        <fullName evidence="2">Uncharacterized protein</fullName>
    </submittedName>
</protein>
<dbReference type="Proteomes" id="UP000250321">
    <property type="component" value="Unassembled WGS sequence"/>
</dbReference>
<dbReference type="EMBL" id="PJQY01001692">
    <property type="protein sequence ID" value="PQQ00533.1"/>
    <property type="molecule type" value="Genomic_DNA"/>
</dbReference>
<gene>
    <name evidence="2" type="ORF">Pyn_31856</name>
</gene>
<accession>A0A314Y2M5</accession>
<evidence type="ECO:0000256" key="1">
    <source>
        <dbReference type="SAM" id="MobiDB-lite"/>
    </source>
</evidence>